<feature type="compositionally biased region" description="Low complexity" evidence="3">
    <location>
        <begin position="489"/>
        <end position="500"/>
    </location>
</feature>
<evidence type="ECO:0000313" key="5">
    <source>
        <dbReference type="EMBL" id="KAK1653881.1"/>
    </source>
</evidence>
<dbReference type="Gene3D" id="3.30.40.10">
    <property type="entry name" value="Zinc/RING finger domain, C3HC4 (zinc finger)"/>
    <property type="match status" value="1"/>
</dbReference>
<dbReference type="EMBL" id="JAUUTY010000004">
    <property type="protein sequence ID" value="KAK1653881.1"/>
    <property type="molecule type" value="Genomic_DNA"/>
</dbReference>
<feature type="compositionally biased region" description="Basic and acidic residues" evidence="3">
    <location>
        <begin position="471"/>
        <end position="488"/>
    </location>
</feature>
<dbReference type="Gene3D" id="1.10.10.60">
    <property type="entry name" value="Homeodomain-like"/>
    <property type="match status" value="1"/>
</dbReference>
<feature type="compositionally biased region" description="Polar residues" evidence="3">
    <location>
        <begin position="457"/>
        <end position="470"/>
    </location>
</feature>
<dbReference type="SUPFAM" id="SSF57903">
    <property type="entry name" value="FYVE/PHD zinc finger"/>
    <property type="match status" value="1"/>
</dbReference>
<keyword evidence="1" id="KW-0863">Zinc-finger</keyword>
<feature type="region of interest" description="Disordered" evidence="3">
    <location>
        <begin position="1"/>
        <end position="79"/>
    </location>
</feature>
<sequence>MAAAAPPPRSTGGPSPPDPAELGFRAPFSDTPPPPPLPGTQVGPLSKLSGEDLSPDLKPCQEFEGAPDTEDVRTPESSEFFLREPESSDKKIILAREAFTDEQWVQLHAQILISGYLTHGRAPKETNMILAFGEPVEGQKHAWEEVWRAALDRCQNQMSPMAGLATPPSSSLIGSYTVEQGSKDTTVCKSTVSKPYRDSLQGGSGEKKTQVLDVERPTKMLEQRNGDEDHLAVSCAQKADQTLCGEGSPTAEPDSKDTAVGKTIISEPPSREILSNSIQSDGDGRASQGDESTDESTRTDAEKEHPSDELNVQPAGILPSVSYNEAVQDLSDDGNCLEQNTVCDRQSVLDTCLKCGKSGQLLRCCSCPLAAHDSCFGSSGRFDDGQFYCPVCFYSKATKAYKRAERTLSEAKKNLSGFFGWKRFAKQQDEQSITGNQERAAANCEKDHLNVRCASKRQASNHQAKETANLSRKDEETCHGNPETHEVRSSSSADEVARSSQNGISPIANRNIKAVKENHLMNSPNCEFSTKRGDISDRNMSRRKVTFQEKETGASNSHGKASGRQDQYVHSPARKRSYTYPPECYSTPARSPLAPRRRSFVSTARRARLLWTAEEEAALREAVARFAPKGKGQISWIQIREHGDDVFHPKRLPNDLRQKWNNMKKRDEAPHEGAGLVGLGARTRRASLPPLWRKEACKNGMI</sequence>
<feature type="compositionally biased region" description="Basic and acidic residues" evidence="3">
    <location>
        <begin position="529"/>
        <end position="552"/>
    </location>
</feature>
<organism evidence="5 6">
    <name type="scientific">Lolium multiflorum</name>
    <name type="common">Italian ryegrass</name>
    <name type="synonym">Lolium perenne subsp. multiflorum</name>
    <dbReference type="NCBI Taxonomy" id="4521"/>
    <lineage>
        <taxon>Eukaryota</taxon>
        <taxon>Viridiplantae</taxon>
        <taxon>Streptophyta</taxon>
        <taxon>Embryophyta</taxon>
        <taxon>Tracheophyta</taxon>
        <taxon>Spermatophyta</taxon>
        <taxon>Magnoliopsida</taxon>
        <taxon>Liliopsida</taxon>
        <taxon>Poales</taxon>
        <taxon>Poaceae</taxon>
        <taxon>BOP clade</taxon>
        <taxon>Pooideae</taxon>
        <taxon>Poodae</taxon>
        <taxon>Poeae</taxon>
        <taxon>Poeae Chloroplast Group 2 (Poeae type)</taxon>
        <taxon>Loliodinae</taxon>
        <taxon>Loliinae</taxon>
        <taxon>Lolium</taxon>
    </lineage>
</organism>
<feature type="region of interest" description="Disordered" evidence="3">
    <location>
        <begin position="455"/>
        <end position="509"/>
    </location>
</feature>
<evidence type="ECO:0000256" key="1">
    <source>
        <dbReference type="ARBA" id="ARBA00022771"/>
    </source>
</evidence>
<feature type="region of interest" description="Disordered" evidence="3">
    <location>
        <begin position="243"/>
        <end position="315"/>
    </location>
</feature>
<keyword evidence="2" id="KW-0862">Zinc</keyword>
<evidence type="ECO:0000313" key="6">
    <source>
        <dbReference type="Proteomes" id="UP001231189"/>
    </source>
</evidence>
<reference evidence="5" key="1">
    <citation type="submission" date="2023-07" db="EMBL/GenBank/DDBJ databases">
        <title>A chromosome-level genome assembly of Lolium multiflorum.</title>
        <authorList>
            <person name="Chen Y."/>
            <person name="Copetti D."/>
            <person name="Kolliker R."/>
            <person name="Studer B."/>
        </authorList>
    </citation>
    <scope>NUCLEOTIDE SEQUENCE</scope>
    <source>
        <strain evidence="5">02402/16</strain>
        <tissue evidence="5">Leaf</tissue>
    </source>
</reference>
<accession>A0AAD8WEU0</accession>
<dbReference type="InterPro" id="IPR011011">
    <property type="entry name" value="Znf_FYVE_PHD"/>
</dbReference>
<dbReference type="PANTHER" id="PTHR47863:SF8">
    <property type="entry name" value="MYB-LIKE DOMAIN-CONTAINING PROTEIN"/>
    <property type="match status" value="1"/>
</dbReference>
<dbReference type="InterPro" id="IPR013083">
    <property type="entry name" value="Znf_RING/FYVE/PHD"/>
</dbReference>
<dbReference type="SMART" id="SM00717">
    <property type="entry name" value="SANT"/>
    <property type="match status" value="1"/>
</dbReference>
<dbReference type="GO" id="GO:0008270">
    <property type="term" value="F:zinc ion binding"/>
    <property type="evidence" value="ECO:0007669"/>
    <property type="project" value="UniProtKB-KW"/>
</dbReference>
<evidence type="ECO:0000256" key="3">
    <source>
        <dbReference type="SAM" id="MobiDB-lite"/>
    </source>
</evidence>
<dbReference type="InterPro" id="IPR009057">
    <property type="entry name" value="Homeodomain-like_sf"/>
</dbReference>
<dbReference type="CDD" id="cd15489">
    <property type="entry name" value="PHD_SF"/>
    <property type="match status" value="1"/>
</dbReference>
<feature type="domain" description="Myb-like" evidence="4">
    <location>
        <begin position="603"/>
        <end position="664"/>
    </location>
</feature>
<dbReference type="Proteomes" id="UP001231189">
    <property type="component" value="Unassembled WGS sequence"/>
</dbReference>
<dbReference type="SUPFAM" id="SSF46689">
    <property type="entry name" value="Homeodomain-like"/>
    <property type="match status" value="1"/>
</dbReference>
<feature type="compositionally biased region" description="Pro residues" evidence="3">
    <location>
        <begin position="1"/>
        <end position="19"/>
    </location>
</feature>
<gene>
    <name evidence="5" type="ORF">QYE76_071686</name>
</gene>
<dbReference type="InterPro" id="IPR001005">
    <property type="entry name" value="SANT/Myb"/>
</dbReference>
<name>A0AAD8WEU0_LOLMU</name>
<feature type="region of interest" description="Disordered" evidence="3">
    <location>
        <begin position="523"/>
        <end position="570"/>
    </location>
</feature>
<feature type="compositionally biased region" description="Basic and acidic residues" evidence="3">
    <location>
        <begin position="205"/>
        <end position="215"/>
    </location>
</feature>
<proteinExistence type="predicted"/>
<keyword evidence="6" id="KW-1185">Reference proteome</keyword>
<dbReference type="AlphaFoldDB" id="A0AAD8WEU0"/>
<evidence type="ECO:0000256" key="2">
    <source>
        <dbReference type="ARBA" id="ARBA00022833"/>
    </source>
</evidence>
<comment type="caution">
    <text evidence="5">The sequence shown here is derived from an EMBL/GenBank/DDBJ whole genome shotgun (WGS) entry which is preliminary data.</text>
</comment>
<protein>
    <recommendedName>
        <fullName evidence="4">Myb-like domain-containing protein</fullName>
    </recommendedName>
</protein>
<feature type="compositionally biased region" description="Basic and acidic residues" evidence="3">
    <location>
        <begin position="295"/>
        <end position="308"/>
    </location>
</feature>
<feature type="region of interest" description="Disordered" evidence="3">
    <location>
        <begin position="194"/>
        <end position="215"/>
    </location>
</feature>
<keyword evidence="1" id="KW-0479">Metal-binding</keyword>
<feature type="compositionally biased region" description="Basic and acidic residues" evidence="3">
    <location>
        <begin position="70"/>
        <end position="79"/>
    </location>
</feature>
<dbReference type="PANTHER" id="PTHR47863">
    <property type="entry name" value="RING/FYVE/PHD ZINC FINGER SUPERFAMILY PROTEIN"/>
    <property type="match status" value="1"/>
</dbReference>
<evidence type="ECO:0000259" key="4">
    <source>
        <dbReference type="PROSITE" id="PS50090"/>
    </source>
</evidence>
<dbReference type="PROSITE" id="PS50090">
    <property type="entry name" value="MYB_LIKE"/>
    <property type="match status" value="1"/>
</dbReference>